<accession>A0ABS7PRU3</accession>
<evidence type="ECO:0000313" key="6">
    <source>
        <dbReference type="Proteomes" id="UP000706039"/>
    </source>
</evidence>
<keyword evidence="3 4" id="KW-0560">Oxidoreductase</keyword>
<dbReference type="Proteomes" id="UP000706039">
    <property type="component" value="Unassembled WGS sequence"/>
</dbReference>
<dbReference type="EMBL" id="JAINVV010000008">
    <property type="protein sequence ID" value="MBY8824049.1"/>
    <property type="molecule type" value="Genomic_DNA"/>
</dbReference>
<organism evidence="5 6">
    <name type="scientific">Sphingomonas colocasiae</name>
    <dbReference type="NCBI Taxonomy" id="1848973"/>
    <lineage>
        <taxon>Bacteria</taxon>
        <taxon>Pseudomonadati</taxon>
        <taxon>Pseudomonadota</taxon>
        <taxon>Alphaproteobacteria</taxon>
        <taxon>Sphingomonadales</taxon>
        <taxon>Sphingomonadaceae</taxon>
        <taxon>Sphingomonas</taxon>
    </lineage>
</organism>
<protein>
    <recommendedName>
        <fullName evidence="4">Glutathione peroxidase</fullName>
    </recommendedName>
</protein>
<dbReference type="PRINTS" id="PR01011">
    <property type="entry name" value="GLUTPROXDASE"/>
</dbReference>
<dbReference type="SUPFAM" id="SSF52833">
    <property type="entry name" value="Thioredoxin-like"/>
    <property type="match status" value="1"/>
</dbReference>
<comment type="similarity">
    <text evidence="1 4">Belongs to the glutathione peroxidase family.</text>
</comment>
<dbReference type="PROSITE" id="PS51355">
    <property type="entry name" value="GLUTATHIONE_PEROXID_3"/>
    <property type="match status" value="1"/>
</dbReference>
<evidence type="ECO:0000313" key="5">
    <source>
        <dbReference type="EMBL" id="MBY8824049.1"/>
    </source>
</evidence>
<sequence length="182" mass="19363">MTAIQDIALKTITGADASLGDYAGKVVLAVNVASKCGLTPQYEGLEALYARYRDQGLVVAGFPANDFGAQEPGSNDEIAEFCTTNFGVDFPMFEKIQVTGADKHPLYAALTNAAPTALGDPEAFRERLRGFGMTPNPEPEVLWNFEKFLIGRDGTVVGRFAPTTAPDDTALVAAIETELAKG</sequence>
<dbReference type="PANTHER" id="PTHR11592">
    <property type="entry name" value="GLUTATHIONE PEROXIDASE"/>
    <property type="match status" value="1"/>
</dbReference>
<gene>
    <name evidence="5" type="ORF">K7G82_17220</name>
</gene>
<name>A0ABS7PRU3_9SPHN</name>
<dbReference type="Pfam" id="PF00255">
    <property type="entry name" value="GSHPx"/>
    <property type="match status" value="1"/>
</dbReference>
<proteinExistence type="inferred from homology"/>
<dbReference type="PANTHER" id="PTHR11592:SF40">
    <property type="entry name" value="THIOREDOXIN_GLUTATHIONE PEROXIDASE BTUE"/>
    <property type="match status" value="1"/>
</dbReference>
<dbReference type="Gene3D" id="3.40.30.10">
    <property type="entry name" value="Glutaredoxin"/>
    <property type="match status" value="1"/>
</dbReference>
<keyword evidence="6" id="KW-1185">Reference proteome</keyword>
<evidence type="ECO:0000256" key="2">
    <source>
        <dbReference type="ARBA" id="ARBA00022559"/>
    </source>
</evidence>
<dbReference type="InterPro" id="IPR036249">
    <property type="entry name" value="Thioredoxin-like_sf"/>
</dbReference>
<reference evidence="5 6" key="1">
    <citation type="submission" date="2021-08" db="EMBL/GenBank/DDBJ databases">
        <authorList>
            <person name="Tuo L."/>
        </authorList>
    </citation>
    <scope>NUCLEOTIDE SEQUENCE [LARGE SCALE GENOMIC DNA]</scope>
    <source>
        <strain evidence="5 6">JCM 31229</strain>
    </source>
</reference>
<dbReference type="CDD" id="cd00340">
    <property type="entry name" value="GSH_Peroxidase"/>
    <property type="match status" value="1"/>
</dbReference>
<evidence type="ECO:0000256" key="3">
    <source>
        <dbReference type="ARBA" id="ARBA00023002"/>
    </source>
</evidence>
<dbReference type="PIRSF" id="PIRSF000303">
    <property type="entry name" value="Glutathion_perox"/>
    <property type="match status" value="1"/>
</dbReference>
<dbReference type="RefSeq" id="WP_222991144.1">
    <property type="nucleotide sequence ID" value="NZ_JAINVV010000008.1"/>
</dbReference>
<keyword evidence="2 4" id="KW-0575">Peroxidase</keyword>
<evidence type="ECO:0000256" key="4">
    <source>
        <dbReference type="RuleBase" id="RU000499"/>
    </source>
</evidence>
<comment type="caution">
    <text evidence="5">The sequence shown here is derived from an EMBL/GenBank/DDBJ whole genome shotgun (WGS) entry which is preliminary data.</text>
</comment>
<dbReference type="GO" id="GO:0004601">
    <property type="term" value="F:peroxidase activity"/>
    <property type="evidence" value="ECO:0007669"/>
    <property type="project" value="UniProtKB-KW"/>
</dbReference>
<evidence type="ECO:0000256" key="1">
    <source>
        <dbReference type="ARBA" id="ARBA00006926"/>
    </source>
</evidence>
<dbReference type="InterPro" id="IPR000889">
    <property type="entry name" value="Glutathione_peroxidase"/>
</dbReference>